<keyword evidence="1" id="KW-0812">Transmembrane</keyword>
<dbReference type="Gene3D" id="3.55.50.30">
    <property type="match status" value="1"/>
</dbReference>
<evidence type="ECO:0000256" key="1">
    <source>
        <dbReference type="SAM" id="Phobius"/>
    </source>
</evidence>
<dbReference type="PANTHER" id="PTHR30273">
    <property type="entry name" value="PERIPLASMIC SIGNAL SENSOR AND SIGMA FACTOR ACTIVATOR FECR-RELATED"/>
    <property type="match status" value="1"/>
</dbReference>
<feature type="domain" description="FecR protein" evidence="2">
    <location>
        <begin position="130"/>
        <end position="225"/>
    </location>
</feature>
<dbReference type="EMBL" id="CP042437">
    <property type="protein sequence ID" value="QEC77745.1"/>
    <property type="molecule type" value="Genomic_DNA"/>
</dbReference>
<evidence type="ECO:0000259" key="3">
    <source>
        <dbReference type="Pfam" id="PF16344"/>
    </source>
</evidence>
<gene>
    <name evidence="4" type="ORF">FSB76_18010</name>
</gene>
<keyword evidence="1" id="KW-0472">Membrane</keyword>
<organism evidence="4 5">
    <name type="scientific">Mucilaginibacter ginsenosidivorax</name>
    <dbReference type="NCBI Taxonomy" id="862126"/>
    <lineage>
        <taxon>Bacteria</taxon>
        <taxon>Pseudomonadati</taxon>
        <taxon>Bacteroidota</taxon>
        <taxon>Sphingobacteriia</taxon>
        <taxon>Sphingobacteriales</taxon>
        <taxon>Sphingobacteriaceae</taxon>
        <taxon>Mucilaginibacter</taxon>
    </lineage>
</organism>
<sequence length="364" mass="40929">MINNIWILIGKKLSGEATAEELAELEELLRQGGTDLYPVDLLENLWREENKIKADDKLEAKWAAFEDKLDTADKAEADELAQSENQEHGKSKSGIIKFLKFFSMVVAACFALLFFVINKKDATGPVKSNQITAPQNGISKIQLSDGTRVWLNAGSKLVYDASYGLEQRKVTLQGEALFDVVKDAQHPFIVTTSTISIKVLGTRFNVRAYNNDKTSEASLIHGRIELTILKTPEKKIILKAADKLTINNEQPVLTGKALVPSDKSITEETPLMVLGQIHQAKKDTLPSEAMWVENKLAFDAEDFESLAKQLERRYNVTIVFKNDELKKLRFTGKFKNETIGKALKALKTTTYFHYKTDNNQVLIY</sequence>
<dbReference type="KEGG" id="mgk:FSB76_18010"/>
<feature type="domain" description="Protein FecR C-terminal" evidence="3">
    <location>
        <begin position="295"/>
        <end position="363"/>
    </location>
</feature>
<protein>
    <submittedName>
        <fullName evidence="4">FecR family protein</fullName>
    </submittedName>
</protein>
<dbReference type="Pfam" id="PF16344">
    <property type="entry name" value="FecR_C"/>
    <property type="match status" value="1"/>
</dbReference>
<proteinExistence type="predicted"/>
<feature type="transmembrane region" description="Helical" evidence="1">
    <location>
        <begin position="98"/>
        <end position="117"/>
    </location>
</feature>
<evidence type="ECO:0000259" key="2">
    <source>
        <dbReference type="Pfam" id="PF04773"/>
    </source>
</evidence>
<dbReference type="Proteomes" id="UP000321362">
    <property type="component" value="Chromosome"/>
</dbReference>
<dbReference type="InterPro" id="IPR012373">
    <property type="entry name" value="Ferrdict_sens_TM"/>
</dbReference>
<dbReference type="InterPro" id="IPR006860">
    <property type="entry name" value="FecR"/>
</dbReference>
<dbReference type="GO" id="GO:0016989">
    <property type="term" value="F:sigma factor antagonist activity"/>
    <property type="evidence" value="ECO:0007669"/>
    <property type="project" value="TreeGrafter"/>
</dbReference>
<name>A0A5B8W452_9SPHI</name>
<dbReference type="Pfam" id="PF04773">
    <property type="entry name" value="FecR"/>
    <property type="match status" value="1"/>
</dbReference>
<dbReference type="OrthoDB" id="1523735at2"/>
<dbReference type="PANTHER" id="PTHR30273:SF2">
    <property type="entry name" value="PROTEIN FECR"/>
    <property type="match status" value="1"/>
</dbReference>
<dbReference type="RefSeq" id="WP_147055715.1">
    <property type="nucleotide sequence ID" value="NZ_CP042437.1"/>
</dbReference>
<evidence type="ECO:0000313" key="5">
    <source>
        <dbReference type="Proteomes" id="UP000321362"/>
    </source>
</evidence>
<dbReference type="AlphaFoldDB" id="A0A5B8W452"/>
<dbReference type="InterPro" id="IPR032508">
    <property type="entry name" value="FecR_C"/>
</dbReference>
<dbReference type="PIRSF" id="PIRSF018266">
    <property type="entry name" value="FecR"/>
    <property type="match status" value="1"/>
</dbReference>
<reference evidence="4 5" key="1">
    <citation type="journal article" date="2013" name="J. Microbiol.">
        <title>Mucilaginibacter ginsenosidivorax sp. nov., with ginsenoside converting activity isolated from sediment.</title>
        <authorList>
            <person name="Kim J.K."/>
            <person name="Choi T.E."/>
            <person name="Liu Q.M."/>
            <person name="Park H.Y."/>
            <person name="Yi T.H."/>
            <person name="Yoon M.H."/>
            <person name="Kim S.C."/>
            <person name="Im W.T."/>
        </authorList>
    </citation>
    <scope>NUCLEOTIDE SEQUENCE [LARGE SCALE GENOMIC DNA]</scope>
    <source>
        <strain evidence="4 5">KHI28</strain>
    </source>
</reference>
<dbReference type="Gene3D" id="2.60.120.1440">
    <property type="match status" value="1"/>
</dbReference>
<keyword evidence="1" id="KW-1133">Transmembrane helix</keyword>
<keyword evidence="5" id="KW-1185">Reference proteome</keyword>
<accession>A0A5B8W452</accession>
<evidence type="ECO:0000313" key="4">
    <source>
        <dbReference type="EMBL" id="QEC77745.1"/>
    </source>
</evidence>